<name>A0AA94L0N3_9MICO</name>
<keyword evidence="1" id="KW-0472">Membrane</keyword>
<organism evidence="2 3">
    <name type="scientific">Agrococcus baldri</name>
    <dbReference type="NCBI Taxonomy" id="153730"/>
    <lineage>
        <taxon>Bacteria</taxon>
        <taxon>Bacillati</taxon>
        <taxon>Actinomycetota</taxon>
        <taxon>Actinomycetes</taxon>
        <taxon>Micrococcales</taxon>
        <taxon>Microbacteriaceae</taxon>
        <taxon>Agrococcus</taxon>
    </lineage>
</organism>
<keyword evidence="3" id="KW-1185">Reference proteome</keyword>
<feature type="transmembrane region" description="Helical" evidence="1">
    <location>
        <begin position="35"/>
        <end position="55"/>
    </location>
</feature>
<accession>A0AA94L0N3</accession>
<evidence type="ECO:0000256" key="1">
    <source>
        <dbReference type="SAM" id="Phobius"/>
    </source>
</evidence>
<gene>
    <name evidence="2" type="ORF">SAMN04487783_2677</name>
</gene>
<dbReference type="Pfam" id="PF20447">
    <property type="entry name" value="DUF6704"/>
    <property type="match status" value="1"/>
</dbReference>
<sequence>MNARSNGISDDHAAQLHVADYDPAFVDPGHGNSKAAWASVVVMLVAVLFGTLFFFLDLPMLVWASAGLLVIGAVLWPILARAGLGVQDH</sequence>
<keyword evidence="1" id="KW-0812">Transmembrane</keyword>
<dbReference type="EMBL" id="FOZN01000004">
    <property type="protein sequence ID" value="SFS18559.1"/>
    <property type="molecule type" value="Genomic_DNA"/>
</dbReference>
<comment type="caution">
    <text evidence="2">The sequence shown here is derived from an EMBL/GenBank/DDBJ whole genome shotgun (WGS) entry which is preliminary data.</text>
</comment>
<evidence type="ECO:0000313" key="2">
    <source>
        <dbReference type="EMBL" id="SFS18559.1"/>
    </source>
</evidence>
<proteinExistence type="predicted"/>
<dbReference type="InterPro" id="IPR046550">
    <property type="entry name" value="DUF6704"/>
</dbReference>
<protein>
    <submittedName>
        <fullName evidence="2">Uncharacterized protein</fullName>
    </submittedName>
</protein>
<dbReference type="Proteomes" id="UP000198506">
    <property type="component" value="Unassembled WGS sequence"/>
</dbReference>
<dbReference type="NCBIfam" id="NF041681">
    <property type="entry name" value="HGxxPAAW"/>
    <property type="match status" value="1"/>
</dbReference>
<dbReference type="AlphaFoldDB" id="A0AA94L0N3"/>
<feature type="transmembrane region" description="Helical" evidence="1">
    <location>
        <begin position="61"/>
        <end position="79"/>
    </location>
</feature>
<reference evidence="2 3" key="1">
    <citation type="submission" date="2016-10" db="EMBL/GenBank/DDBJ databases">
        <authorList>
            <person name="Varghese N."/>
            <person name="Submissions S."/>
        </authorList>
    </citation>
    <scope>NUCLEOTIDE SEQUENCE [LARGE SCALE GENOMIC DNA]</scope>
    <source>
        <strain evidence="2 3">IAM 15147</strain>
    </source>
</reference>
<evidence type="ECO:0000313" key="3">
    <source>
        <dbReference type="Proteomes" id="UP000198506"/>
    </source>
</evidence>
<keyword evidence="1" id="KW-1133">Transmembrane helix</keyword>